<accession>A0ABQ8JWR2</accession>
<evidence type="ECO:0000313" key="1">
    <source>
        <dbReference type="EMBL" id="KAH9426865.1"/>
    </source>
</evidence>
<organism evidence="1 2">
    <name type="scientific">Dermatophagoides pteronyssinus</name>
    <name type="common">European house dust mite</name>
    <dbReference type="NCBI Taxonomy" id="6956"/>
    <lineage>
        <taxon>Eukaryota</taxon>
        <taxon>Metazoa</taxon>
        <taxon>Ecdysozoa</taxon>
        <taxon>Arthropoda</taxon>
        <taxon>Chelicerata</taxon>
        <taxon>Arachnida</taxon>
        <taxon>Acari</taxon>
        <taxon>Acariformes</taxon>
        <taxon>Sarcoptiformes</taxon>
        <taxon>Astigmata</taxon>
        <taxon>Psoroptidia</taxon>
        <taxon>Analgoidea</taxon>
        <taxon>Pyroglyphidae</taxon>
        <taxon>Dermatophagoidinae</taxon>
        <taxon>Dermatophagoides</taxon>
    </lineage>
</organism>
<sequence>MYSKLFQVQGKMDGTKKGQMKALKKKIKPDIPEPCLCYAFRSMSALNKLSLLISIIQPMDPHMIMIISFPVYFTPLYYVTGLDHNYDSNSNHVVLLDHSMLVAMYRLYIRLLKFNRDI</sequence>
<name>A0ABQ8JWR2_DERPT</name>
<protein>
    <submittedName>
        <fullName evidence="1">Uncharacterized protein</fullName>
    </submittedName>
</protein>
<dbReference type="Proteomes" id="UP000887458">
    <property type="component" value="Unassembled WGS sequence"/>
</dbReference>
<proteinExistence type="predicted"/>
<reference evidence="1 2" key="1">
    <citation type="journal article" date="2018" name="J. Allergy Clin. Immunol.">
        <title>High-quality assembly of Dermatophagoides pteronyssinus genome and transcriptome reveals a wide range of novel allergens.</title>
        <authorList>
            <person name="Liu X.Y."/>
            <person name="Yang K.Y."/>
            <person name="Wang M.Q."/>
            <person name="Kwok J.S."/>
            <person name="Zeng X."/>
            <person name="Yang Z."/>
            <person name="Xiao X.J."/>
            <person name="Lau C.P."/>
            <person name="Li Y."/>
            <person name="Huang Z.M."/>
            <person name="Ba J.G."/>
            <person name="Yim A.K."/>
            <person name="Ouyang C.Y."/>
            <person name="Ngai S.M."/>
            <person name="Chan T.F."/>
            <person name="Leung E.L."/>
            <person name="Liu L."/>
            <person name="Liu Z.G."/>
            <person name="Tsui S.K."/>
        </authorList>
    </citation>
    <scope>NUCLEOTIDE SEQUENCE [LARGE SCALE GENOMIC DNA]</scope>
    <source>
        <strain evidence="1">Derp</strain>
    </source>
</reference>
<reference evidence="1 2" key="2">
    <citation type="journal article" date="2022" name="Mol. Biol. Evol.">
        <title>Comparative Genomics Reveals Insights into the Divergent Evolution of Astigmatic Mites and Household Pest Adaptations.</title>
        <authorList>
            <person name="Xiong Q."/>
            <person name="Wan A.T."/>
            <person name="Liu X."/>
            <person name="Fung C.S."/>
            <person name="Xiao X."/>
            <person name="Malainual N."/>
            <person name="Hou J."/>
            <person name="Wang L."/>
            <person name="Wang M."/>
            <person name="Yang K.Y."/>
            <person name="Cui Y."/>
            <person name="Leung E.L."/>
            <person name="Nong W."/>
            <person name="Shin S.K."/>
            <person name="Au S.W."/>
            <person name="Jeong K.Y."/>
            <person name="Chew F.T."/>
            <person name="Hui J.H."/>
            <person name="Leung T.F."/>
            <person name="Tungtrongchitr A."/>
            <person name="Zhong N."/>
            <person name="Liu Z."/>
            <person name="Tsui S.K."/>
        </authorList>
    </citation>
    <scope>NUCLEOTIDE SEQUENCE [LARGE SCALE GENOMIC DNA]</scope>
    <source>
        <strain evidence="1">Derp</strain>
    </source>
</reference>
<keyword evidence="2" id="KW-1185">Reference proteome</keyword>
<comment type="caution">
    <text evidence="1">The sequence shown here is derived from an EMBL/GenBank/DDBJ whole genome shotgun (WGS) entry which is preliminary data.</text>
</comment>
<dbReference type="EMBL" id="NJHN03000008">
    <property type="protein sequence ID" value="KAH9426865.1"/>
    <property type="molecule type" value="Genomic_DNA"/>
</dbReference>
<evidence type="ECO:0000313" key="2">
    <source>
        <dbReference type="Proteomes" id="UP000887458"/>
    </source>
</evidence>
<gene>
    <name evidence="1" type="ORF">DERP_002965</name>
</gene>